<dbReference type="Gene3D" id="1.50.10.10">
    <property type="match status" value="1"/>
</dbReference>
<dbReference type="PANTHER" id="PTHR42899:SF1">
    <property type="entry name" value="SPERMATOGENESIS-ASSOCIATED PROTEIN 20"/>
    <property type="match status" value="1"/>
</dbReference>
<dbReference type="KEGG" id="dgg:DGI_1635"/>
<name>T2GAZ3_MEGG1</name>
<dbReference type="InterPro" id="IPR036249">
    <property type="entry name" value="Thioredoxin-like_sf"/>
</dbReference>
<dbReference type="GO" id="GO:0005975">
    <property type="term" value="P:carbohydrate metabolic process"/>
    <property type="evidence" value="ECO:0007669"/>
    <property type="project" value="InterPro"/>
</dbReference>
<keyword evidence="3" id="KW-1185">Reference proteome</keyword>
<sequence length="618" mass="69072">MSQQPNALIREKSPYLLQHAHNPVAWHAWNEDAFALAREQDKPVFLSIGYSTCHWCHVMAHESFEDEEVARLLNDWFIPVKVDREERPDIDSLYMTVCQLMTGAGGWPLTVFMTADKMPFFSATYIPKMTRFGRTGMLELLPRINELWQQRRRDILQSAVSIAEHLRQFVEGDLLRQHQETAPLSAATLDRACAQLLERFDAEHGGFGGAPKFPSPHNLLFLLRRHARTGNAQALQAVERTLLAMRLGGLFDQLGGGFHRYSTDERWLLPHFEKMLYDQATLTRAYLEGFEATGNALFAETARAVFDYVQRDLLDDSGAFHAAEDADSEGEEGKFYVFTTEELVQILGEEDAALAAELFNCRREGNFLEEATGHATGANILHLTAPLETLAQAMGLPVDELRRRTNAIIARLFDARGRRVRPHKDDKILADWNGLMIASLAYGARVLQDQNLAAVAARAATCILATMRLPDGGLYHRYRDGEAAVPGLLDDYAAMLWGLLELHQATADTAWLDQARTLATLMCEKFWDTDRGGFFQVAGDAEALLVRLKDVHDGAVPSGNSLAFFGLRLLARLTGDTAWTEKAQAMLQAFGNDIAAMPLSYTFFCCGLEDMFQPAAQA</sequence>
<dbReference type="Pfam" id="PF03190">
    <property type="entry name" value="Thioredox_DsbH"/>
    <property type="match status" value="1"/>
</dbReference>
<dbReference type="InterPro" id="IPR008928">
    <property type="entry name" value="6-hairpin_glycosidase_sf"/>
</dbReference>
<reference evidence="2 3" key="1">
    <citation type="journal article" date="2013" name="J. Bacteriol.">
        <title>Roles of HynAB and Ech, the only two hydrogenases found in the model sulfate reducer Desulfovibrio gigas.</title>
        <authorList>
            <person name="Morais-Silva F.O."/>
            <person name="Santos C.I."/>
            <person name="Rodrigues R."/>
            <person name="Pereira I.A."/>
            <person name="Rodrigues-Pousada C."/>
        </authorList>
    </citation>
    <scope>NUCLEOTIDE SEQUENCE [LARGE SCALE GENOMIC DNA]</scope>
    <source>
        <strain evidence="3">ATCC 19364 / DSM 1382 / NCIMB 9332 / VKM B-1759</strain>
    </source>
</reference>
<dbReference type="RefSeq" id="WP_021760314.1">
    <property type="nucleotide sequence ID" value="NC_022444.1"/>
</dbReference>
<evidence type="ECO:0000313" key="3">
    <source>
        <dbReference type="Proteomes" id="UP000016587"/>
    </source>
</evidence>
<dbReference type="InterPro" id="IPR004879">
    <property type="entry name" value="Ssp411-like_TRX"/>
</dbReference>
<dbReference type="InterPro" id="IPR012341">
    <property type="entry name" value="6hp_glycosidase-like_sf"/>
</dbReference>
<dbReference type="STRING" id="1121448.DGI_1635"/>
<dbReference type="Proteomes" id="UP000016587">
    <property type="component" value="Chromosome"/>
</dbReference>
<gene>
    <name evidence="2" type="ORF">DGI_1635</name>
</gene>
<dbReference type="CDD" id="cd02955">
    <property type="entry name" value="SSP411"/>
    <property type="match status" value="1"/>
</dbReference>
<dbReference type="EMBL" id="CP006585">
    <property type="protein sequence ID" value="AGW13463.1"/>
    <property type="molecule type" value="Genomic_DNA"/>
</dbReference>
<dbReference type="Gene3D" id="3.40.30.10">
    <property type="entry name" value="Glutaredoxin"/>
    <property type="match status" value="1"/>
</dbReference>
<dbReference type="SUPFAM" id="SSF48208">
    <property type="entry name" value="Six-hairpin glycosidases"/>
    <property type="match status" value="1"/>
</dbReference>
<dbReference type="SUPFAM" id="SSF52833">
    <property type="entry name" value="Thioredoxin-like"/>
    <property type="match status" value="1"/>
</dbReference>
<dbReference type="PANTHER" id="PTHR42899">
    <property type="entry name" value="SPERMATOGENESIS-ASSOCIATED PROTEIN 20"/>
    <property type="match status" value="1"/>
</dbReference>
<proteinExistence type="predicted"/>
<dbReference type="HOGENOM" id="CLU_014051_4_1_7"/>
<dbReference type="PATRIC" id="fig|1121448.10.peg.1623"/>
<dbReference type="Gene3D" id="1.50.10.20">
    <property type="match status" value="1"/>
</dbReference>
<dbReference type="InterPro" id="IPR024705">
    <property type="entry name" value="Ssp411"/>
</dbReference>
<evidence type="ECO:0000259" key="1">
    <source>
        <dbReference type="Pfam" id="PF03190"/>
    </source>
</evidence>
<reference evidence="3" key="2">
    <citation type="submission" date="2013-07" db="EMBL/GenBank/DDBJ databases">
        <authorList>
            <person name="Morais-Silva F.O."/>
            <person name="Rezende A.M."/>
            <person name="Pimentel C."/>
            <person name="Resende D.M."/>
            <person name="Santos C.I."/>
            <person name="Clemente C."/>
            <person name="de Oliveira L.M."/>
            <person name="da Silva S.M."/>
            <person name="Costa D.A."/>
            <person name="Varela-Raposo A."/>
            <person name="Horacio E.C.A."/>
            <person name="Matos M."/>
            <person name="Flores O."/>
            <person name="Ruiz J.C."/>
            <person name="Rodrigues-Pousada C."/>
        </authorList>
    </citation>
    <scope>NUCLEOTIDE SEQUENCE [LARGE SCALE GENOMIC DNA]</scope>
    <source>
        <strain evidence="3">ATCC 19364 / DSM 1382 / NCIMB 9332 / VKM B-1759</strain>
    </source>
</reference>
<protein>
    <recommendedName>
        <fullName evidence="1">Spermatogenesis-associated protein 20-like TRX domain-containing protein</fullName>
    </recommendedName>
</protein>
<accession>T2GAZ3</accession>
<dbReference type="PIRSF" id="PIRSF006402">
    <property type="entry name" value="UCP006402_thioredoxin"/>
    <property type="match status" value="1"/>
</dbReference>
<dbReference type="OrthoDB" id="9762614at2"/>
<organism evidence="2 3">
    <name type="scientific">Megalodesulfovibrio gigas (strain ATCC 19364 / DSM 1382 / NCIMB 9332 / VKM B-1759)</name>
    <name type="common">Desulfovibrio gigas</name>
    <dbReference type="NCBI Taxonomy" id="1121448"/>
    <lineage>
        <taxon>Bacteria</taxon>
        <taxon>Pseudomonadati</taxon>
        <taxon>Thermodesulfobacteriota</taxon>
        <taxon>Desulfovibrionia</taxon>
        <taxon>Desulfovibrionales</taxon>
        <taxon>Desulfovibrionaceae</taxon>
        <taxon>Megalodesulfovibrio</taxon>
    </lineage>
</organism>
<dbReference type="eggNOG" id="COG1331">
    <property type="taxonomic scope" value="Bacteria"/>
</dbReference>
<dbReference type="AlphaFoldDB" id="T2GAZ3"/>
<feature type="domain" description="Spermatogenesis-associated protein 20-like TRX" evidence="1">
    <location>
        <begin position="6"/>
        <end position="166"/>
    </location>
</feature>
<evidence type="ECO:0000313" key="2">
    <source>
        <dbReference type="EMBL" id="AGW13463.1"/>
    </source>
</evidence>